<protein>
    <submittedName>
        <fullName evidence="1">Uncharacterized protein</fullName>
    </submittedName>
</protein>
<dbReference type="EMBL" id="AP029170">
    <property type="protein sequence ID" value="BFD45773.1"/>
    <property type="molecule type" value="Genomic_DNA"/>
</dbReference>
<proteinExistence type="predicted"/>
<sequence length="128" mass="14366">MLQNWVIEHFCTPIFENWLLMAITIFATNETITTSTISKPRSQDRILRITVEGYAKATTTVNVIVDNLAVQIEQLVASSQILKGLCKDCQLESTDINLNSEGDQPVAVVSLVFLVSYRTHEDQPEIII</sequence>
<gene>
    <name evidence="1" type="ORF">DMENIID0002_04190</name>
</gene>
<accession>A0AAT9G7I1</accession>
<name>A0AAT9G7I1_9RICK</name>
<reference evidence="1" key="1">
    <citation type="submission" date="2024-01" db="EMBL/GenBank/DDBJ databases">
        <title>Sequencing the genomes of a sandfly, Sergentomyia squamirostris, and its two endosymbionts.</title>
        <authorList>
            <person name="Itokawa K."/>
            <person name="Sanjoba C."/>
        </authorList>
    </citation>
    <scope>NUCLEOTIDE SEQUENCE</scope>
    <source>
        <strain evidence="1">RiSSQ</strain>
    </source>
</reference>
<dbReference type="Gene3D" id="3.30.70.1700">
    <property type="entry name" value="Phage minor tail protein U"/>
    <property type="match status" value="1"/>
</dbReference>
<dbReference type="AlphaFoldDB" id="A0AAT9G7I1"/>
<dbReference type="InterPro" id="IPR038512">
    <property type="entry name" value="GpU-like_sf"/>
</dbReference>
<organism evidence="1">
    <name type="scientific">Candidatus Tisiphia endosymbiont of Sergentomyia squamirostris</name>
    <dbReference type="NCBI Taxonomy" id="3113639"/>
    <lineage>
        <taxon>Bacteria</taxon>
        <taxon>Pseudomonadati</taxon>
        <taxon>Pseudomonadota</taxon>
        <taxon>Alphaproteobacteria</taxon>
        <taxon>Rickettsiales</taxon>
        <taxon>Rickettsiaceae</taxon>
        <taxon>Rickettsieae</taxon>
        <taxon>Candidatus Tisiphia</taxon>
    </lineage>
</organism>
<evidence type="ECO:0000313" key="1">
    <source>
        <dbReference type="EMBL" id="BFD45773.1"/>
    </source>
</evidence>